<evidence type="ECO:0000256" key="7">
    <source>
        <dbReference type="ARBA" id="ARBA00041176"/>
    </source>
</evidence>
<evidence type="ECO:0000256" key="2">
    <source>
        <dbReference type="ARBA" id="ARBA00009883"/>
    </source>
</evidence>
<comment type="caution">
    <text evidence="9">The sequence shown here is derived from an EMBL/GenBank/DDBJ whole genome shotgun (WGS) entry which is preliminary data.</text>
</comment>
<dbReference type="PANTHER" id="PTHR11318">
    <property type="entry name" value="GUANYLIN FAMILY MEMBER"/>
    <property type="match status" value="1"/>
</dbReference>
<dbReference type="SUPFAM" id="SSF89890">
    <property type="entry name" value="Proguanylin"/>
    <property type="match status" value="1"/>
</dbReference>
<name>A0ABV0XR68_9TELE</name>
<reference evidence="9 10" key="1">
    <citation type="submission" date="2021-06" db="EMBL/GenBank/DDBJ databases">
        <authorList>
            <person name="Palmer J.M."/>
        </authorList>
    </citation>
    <scope>NUCLEOTIDE SEQUENCE [LARGE SCALE GENOMIC DNA]</scope>
    <source>
        <strain evidence="9 10">AS_MEX2019</strain>
        <tissue evidence="9">Muscle</tissue>
    </source>
</reference>
<evidence type="ECO:0000256" key="5">
    <source>
        <dbReference type="ARBA" id="ARBA00023157"/>
    </source>
</evidence>
<comment type="similarity">
    <text evidence="2">Belongs to the guanylin family.</text>
</comment>
<evidence type="ECO:0000313" key="10">
    <source>
        <dbReference type="Proteomes" id="UP001469553"/>
    </source>
</evidence>
<evidence type="ECO:0000256" key="4">
    <source>
        <dbReference type="ARBA" id="ARBA00022729"/>
    </source>
</evidence>
<evidence type="ECO:0000256" key="6">
    <source>
        <dbReference type="ARBA" id="ARBA00037765"/>
    </source>
</evidence>
<organism evidence="9 10">
    <name type="scientific">Ameca splendens</name>
    <dbReference type="NCBI Taxonomy" id="208324"/>
    <lineage>
        <taxon>Eukaryota</taxon>
        <taxon>Metazoa</taxon>
        <taxon>Chordata</taxon>
        <taxon>Craniata</taxon>
        <taxon>Vertebrata</taxon>
        <taxon>Euteleostomi</taxon>
        <taxon>Actinopterygii</taxon>
        <taxon>Neopterygii</taxon>
        <taxon>Teleostei</taxon>
        <taxon>Neoteleostei</taxon>
        <taxon>Acanthomorphata</taxon>
        <taxon>Ovalentaria</taxon>
        <taxon>Atherinomorphae</taxon>
        <taxon>Cyprinodontiformes</taxon>
        <taxon>Goodeidae</taxon>
        <taxon>Ameca</taxon>
    </lineage>
</organism>
<evidence type="ECO:0000256" key="8">
    <source>
        <dbReference type="SAM" id="MobiDB-lite"/>
    </source>
</evidence>
<dbReference type="PRINTS" id="PR00774">
    <property type="entry name" value="GUANYLIN"/>
</dbReference>
<comment type="subcellular location">
    <subcellularLocation>
        <location evidence="1">Secreted</location>
    </subcellularLocation>
</comment>
<dbReference type="Gene3D" id="3.90.1450.10">
    <property type="entry name" value="Guanylin"/>
    <property type="match status" value="1"/>
</dbReference>
<protein>
    <recommendedName>
        <fullName evidence="7">Guanylate cyclase activator 2B</fullName>
    </recommendedName>
</protein>
<dbReference type="PANTHER" id="PTHR11318:SF4">
    <property type="entry name" value="GUANYLATE CYCLASE ACTIVATOR 2B"/>
    <property type="match status" value="1"/>
</dbReference>
<keyword evidence="4" id="KW-0732">Signal</keyword>
<feature type="region of interest" description="Disordered" evidence="8">
    <location>
        <begin position="1"/>
        <end position="20"/>
    </location>
</feature>
<dbReference type="InterPro" id="IPR036382">
    <property type="entry name" value="Guanylin_sf"/>
</dbReference>
<dbReference type="Proteomes" id="UP001469553">
    <property type="component" value="Unassembled WGS sequence"/>
</dbReference>
<sequence>MFDHTETGCGGIPGSQKKDSSKLRGIWTHLKMRVLALALVLVLCVWRGALSVQVKIGDRSFPLEAVEQLKELMDLEENLNPHLAETSTAAVCAHPLLPQVFRPVCQGKGAGIVFSRLVYIIMSSDPCEICANPSCFGCLD</sequence>
<keyword evidence="10" id="KW-1185">Reference proteome</keyword>
<evidence type="ECO:0000256" key="1">
    <source>
        <dbReference type="ARBA" id="ARBA00004613"/>
    </source>
</evidence>
<evidence type="ECO:0000256" key="3">
    <source>
        <dbReference type="ARBA" id="ARBA00022525"/>
    </source>
</evidence>
<dbReference type="EMBL" id="JAHRIP010010666">
    <property type="protein sequence ID" value="MEQ2283979.1"/>
    <property type="molecule type" value="Genomic_DNA"/>
</dbReference>
<keyword evidence="3" id="KW-0964">Secreted</keyword>
<gene>
    <name evidence="9" type="ORF">AMECASPLE_017041</name>
</gene>
<comment type="function">
    <text evidence="6">Endogenous activator of intestinal guanylate cyclase. It stimulates this enzyme through the same receptor binding region as the heat-stable enterotoxins. May be a potent physiological regulator of intestinal fluid and electrolyte transport. May be an autocrine/paracrine regulator of intestinal salt and water transport.</text>
</comment>
<dbReference type="InterPro" id="IPR000879">
    <property type="entry name" value="Guanylin"/>
</dbReference>
<dbReference type="Pfam" id="PF02058">
    <property type="entry name" value="Guanylin"/>
    <property type="match status" value="1"/>
</dbReference>
<keyword evidence="5" id="KW-1015">Disulfide bond</keyword>
<accession>A0ABV0XR68</accession>
<proteinExistence type="inferred from homology"/>
<evidence type="ECO:0000313" key="9">
    <source>
        <dbReference type="EMBL" id="MEQ2283979.1"/>
    </source>
</evidence>